<reference evidence="2" key="2">
    <citation type="submission" date="2015-01" db="EMBL/GenBank/DDBJ databases">
        <title>Evolutionary Origins and Diversification of the Mycorrhizal Mutualists.</title>
        <authorList>
            <consortium name="DOE Joint Genome Institute"/>
            <consortium name="Mycorrhizal Genomics Consortium"/>
            <person name="Kohler A."/>
            <person name="Kuo A."/>
            <person name="Nagy L.G."/>
            <person name="Floudas D."/>
            <person name="Copeland A."/>
            <person name="Barry K.W."/>
            <person name="Cichocki N."/>
            <person name="Veneault-Fourrey C."/>
            <person name="LaButti K."/>
            <person name="Lindquist E.A."/>
            <person name="Lipzen A."/>
            <person name="Lundell T."/>
            <person name="Morin E."/>
            <person name="Murat C."/>
            <person name="Riley R."/>
            <person name="Ohm R."/>
            <person name="Sun H."/>
            <person name="Tunlid A."/>
            <person name="Henrissat B."/>
            <person name="Grigoriev I.V."/>
            <person name="Hibbett D.S."/>
            <person name="Martin F."/>
        </authorList>
    </citation>
    <scope>NUCLEOTIDE SEQUENCE [LARGE SCALE GENOMIC DNA]</scope>
    <source>
        <strain evidence="2">Foug A</strain>
    </source>
</reference>
<dbReference type="InParanoid" id="A0A0C2YLY0"/>
<sequence>MDSSLAPIYSGGDVEKSAVRLRDVLRSRTPDVPTGAQRPKDDLGSDAAICSGSTWHQPVVFFVSLRSRLNSICIRADRGHRWAGLKMISRRLGSCHLSHKQTLCDPEIIKPDACFLLVFTKFV</sequence>
<organism evidence="1 2">
    <name type="scientific">Scleroderma citrinum Foug A</name>
    <dbReference type="NCBI Taxonomy" id="1036808"/>
    <lineage>
        <taxon>Eukaryota</taxon>
        <taxon>Fungi</taxon>
        <taxon>Dikarya</taxon>
        <taxon>Basidiomycota</taxon>
        <taxon>Agaricomycotina</taxon>
        <taxon>Agaricomycetes</taxon>
        <taxon>Agaricomycetidae</taxon>
        <taxon>Boletales</taxon>
        <taxon>Sclerodermatineae</taxon>
        <taxon>Sclerodermataceae</taxon>
        <taxon>Scleroderma</taxon>
    </lineage>
</organism>
<dbReference type="Proteomes" id="UP000053989">
    <property type="component" value="Unassembled WGS sequence"/>
</dbReference>
<accession>A0A0C2YLY0</accession>
<evidence type="ECO:0000313" key="2">
    <source>
        <dbReference type="Proteomes" id="UP000053989"/>
    </source>
</evidence>
<name>A0A0C2YLY0_9AGAM</name>
<dbReference type="EMBL" id="KN822334">
    <property type="protein sequence ID" value="KIM50763.1"/>
    <property type="molecule type" value="Genomic_DNA"/>
</dbReference>
<keyword evidence="2" id="KW-1185">Reference proteome</keyword>
<evidence type="ECO:0000313" key="1">
    <source>
        <dbReference type="EMBL" id="KIM50763.1"/>
    </source>
</evidence>
<gene>
    <name evidence="1" type="ORF">SCLCIDRAFT_765145</name>
</gene>
<proteinExistence type="predicted"/>
<reference evidence="1 2" key="1">
    <citation type="submission" date="2014-04" db="EMBL/GenBank/DDBJ databases">
        <authorList>
            <consortium name="DOE Joint Genome Institute"/>
            <person name="Kuo A."/>
            <person name="Kohler A."/>
            <person name="Nagy L.G."/>
            <person name="Floudas D."/>
            <person name="Copeland A."/>
            <person name="Barry K.W."/>
            <person name="Cichocki N."/>
            <person name="Veneault-Fourrey C."/>
            <person name="LaButti K."/>
            <person name="Lindquist E.A."/>
            <person name="Lipzen A."/>
            <person name="Lundell T."/>
            <person name="Morin E."/>
            <person name="Murat C."/>
            <person name="Sun H."/>
            <person name="Tunlid A."/>
            <person name="Henrissat B."/>
            <person name="Grigoriev I.V."/>
            <person name="Hibbett D.S."/>
            <person name="Martin F."/>
            <person name="Nordberg H.P."/>
            <person name="Cantor M.N."/>
            <person name="Hua S.X."/>
        </authorList>
    </citation>
    <scope>NUCLEOTIDE SEQUENCE [LARGE SCALE GENOMIC DNA]</scope>
    <source>
        <strain evidence="1 2">Foug A</strain>
    </source>
</reference>
<dbReference type="AlphaFoldDB" id="A0A0C2YLY0"/>
<dbReference type="HOGENOM" id="CLU_2016566_0_0_1"/>
<protein>
    <submittedName>
        <fullName evidence="1">Uncharacterized protein</fullName>
    </submittedName>
</protein>